<protein>
    <recommendedName>
        <fullName evidence="3">Helix-turn-helix domain-containing protein</fullName>
    </recommendedName>
</protein>
<sequence>MSERTITRRVKRGDLQTIRTGGRVLIEQSALDRFHDAEAEDAAAIERRRHIAALVRKAPPLTAAQAARITAVLKVSA</sequence>
<name>F1YJF2_9ACTN</name>
<evidence type="ECO:0000313" key="1">
    <source>
        <dbReference type="EMBL" id="EGD55185.1"/>
    </source>
</evidence>
<organism evidence="1 2">
    <name type="scientific">Gordonia neofelifaecis NRRL B-59395</name>
    <dbReference type="NCBI Taxonomy" id="644548"/>
    <lineage>
        <taxon>Bacteria</taxon>
        <taxon>Bacillati</taxon>
        <taxon>Actinomycetota</taxon>
        <taxon>Actinomycetes</taxon>
        <taxon>Mycobacteriales</taxon>
        <taxon>Gordoniaceae</taxon>
        <taxon>Gordonia</taxon>
    </lineage>
</organism>
<proteinExistence type="predicted"/>
<gene>
    <name evidence="1" type="ORF">SCNU_09944</name>
</gene>
<dbReference type="AlphaFoldDB" id="F1YJF2"/>
<dbReference type="Proteomes" id="UP000035065">
    <property type="component" value="Unassembled WGS sequence"/>
</dbReference>
<dbReference type="STRING" id="644548.SCNU_09944"/>
<evidence type="ECO:0008006" key="3">
    <source>
        <dbReference type="Google" id="ProtNLM"/>
    </source>
</evidence>
<accession>F1YJF2</accession>
<dbReference type="EMBL" id="AEUD01000007">
    <property type="protein sequence ID" value="EGD55185.1"/>
    <property type="molecule type" value="Genomic_DNA"/>
</dbReference>
<keyword evidence="2" id="KW-1185">Reference proteome</keyword>
<evidence type="ECO:0000313" key="2">
    <source>
        <dbReference type="Proteomes" id="UP000035065"/>
    </source>
</evidence>
<reference evidence="1 2" key="1">
    <citation type="journal article" date="2011" name="J. Bacteriol.">
        <title>Draft Genome Sequence of Gordonia neofelifaecis NRRL B-59395, a Cholesterol-Degrading Actinomycete.</title>
        <authorList>
            <person name="Ge F."/>
            <person name="Li W."/>
            <person name="Chen G."/>
            <person name="Liu Y."/>
            <person name="Zhang G."/>
            <person name="Yong B."/>
            <person name="Wang Q."/>
            <person name="Wang N."/>
            <person name="Huang Z."/>
            <person name="Li W."/>
            <person name="Wang J."/>
            <person name="Wu C."/>
            <person name="Xie Q."/>
            <person name="Liu G."/>
        </authorList>
    </citation>
    <scope>NUCLEOTIDE SEQUENCE [LARGE SCALE GENOMIC DNA]</scope>
    <source>
        <strain evidence="1 2">NRRL B-59395</strain>
    </source>
</reference>
<comment type="caution">
    <text evidence="1">The sequence shown here is derived from an EMBL/GenBank/DDBJ whole genome shotgun (WGS) entry which is preliminary data.</text>
</comment>